<comment type="caution">
    <text evidence="2">The sequence shown here is derived from an EMBL/GenBank/DDBJ whole genome shotgun (WGS) entry which is preliminary data.</text>
</comment>
<dbReference type="InterPro" id="IPR011644">
    <property type="entry name" value="Heme_NO-bd"/>
</dbReference>
<dbReference type="EMBL" id="CAXAMM010043461">
    <property type="protein sequence ID" value="CAK9110149.1"/>
    <property type="molecule type" value="Genomic_DNA"/>
</dbReference>
<gene>
    <name evidence="2" type="ORF">SCF082_LOCUS51164</name>
</gene>
<dbReference type="InterPro" id="IPR024096">
    <property type="entry name" value="NO_sig/Golgi_transp_ligand-bd"/>
</dbReference>
<evidence type="ECO:0000313" key="2">
    <source>
        <dbReference type="EMBL" id="CAK9110149.1"/>
    </source>
</evidence>
<dbReference type="Gene3D" id="3.90.1520.10">
    <property type="entry name" value="H-NOX domain"/>
    <property type="match status" value="1"/>
</dbReference>
<protein>
    <recommendedName>
        <fullName evidence="1">Heme NO-binding domain-containing protein</fullName>
    </recommendedName>
</protein>
<sequence>MYGHIHVIIKDLVISEFSEEKWAMVLHASGYADADVLDTVPHPDAVTFSLLTSLCMITAWSPDEAVEALGHHLIVFSLRSGTGVSGEEVHVGFHDKESMVKDALGFAPGDPCWHQRFLKAQGATLPIFLQNVNRSDQPDRAELRYFSPRRGFGRFVVGVVRAIGAYLYGSSDARSPSEAGPQEASMPFAALHSAMMEALALAERLKLEELSTSKMPEEAMKKRRLGLGRTVETDLLMRSTTAKTIAAAWSDIHLCQCTRFWETSEGHEEDYQLSQDALFADGFVSHCWAPPDDWDEVMGEVSYAEVKATTLAVMAKDIALGRDRSLSAWGSITFWVDKACIPQDHEDLKALCVNLLEKFILKCEYTCVLFTWNYLERLWCIYEWACFLISQDVVGPLLLEQSYLDSVRNFSLKKAKCHKESDRKLLEQKIHREYVSEEAFEKLMQATVIAFMARSMAYPAGRNPELERRLYTPWVLWQLRG</sequence>
<name>A0ABP0SD34_9DINO</name>
<dbReference type="SUPFAM" id="SSF111126">
    <property type="entry name" value="Ligand-binding domain in the NO signalling and Golgi transport"/>
    <property type="match status" value="1"/>
</dbReference>
<organism evidence="2 3">
    <name type="scientific">Durusdinium trenchii</name>
    <dbReference type="NCBI Taxonomy" id="1381693"/>
    <lineage>
        <taxon>Eukaryota</taxon>
        <taxon>Sar</taxon>
        <taxon>Alveolata</taxon>
        <taxon>Dinophyceae</taxon>
        <taxon>Suessiales</taxon>
        <taxon>Symbiodiniaceae</taxon>
        <taxon>Durusdinium</taxon>
    </lineage>
</organism>
<dbReference type="Pfam" id="PF07700">
    <property type="entry name" value="HNOB"/>
    <property type="match status" value="1"/>
</dbReference>
<reference evidence="2 3" key="1">
    <citation type="submission" date="2024-02" db="EMBL/GenBank/DDBJ databases">
        <authorList>
            <person name="Chen Y."/>
            <person name="Shah S."/>
            <person name="Dougan E. K."/>
            <person name="Thang M."/>
            <person name="Chan C."/>
        </authorList>
    </citation>
    <scope>NUCLEOTIDE SEQUENCE [LARGE SCALE GENOMIC DNA]</scope>
</reference>
<feature type="domain" description="Heme NO-binding" evidence="1">
    <location>
        <begin position="2"/>
        <end position="79"/>
    </location>
</feature>
<evidence type="ECO:0000259" key="1">
    <source>
        <dbReference type="Pfam" id="PF07700"/>
    </source>
</evidence>
<proteinExistence type="predicted"/>
<dbReference type="InterPro" id="IPR038158">
    <property type="entry name" value="H-NOX_domain_sf"/>
</dbReference>
<evidence type="ECO:0000313" key="3">
    <source>
        <dbReference type="Proteomes" id="UP001642464"/>
    </source>
</evidence>
<accession>A0ABP0SD34</accession>
<dbReference type="Proteomes" id="UP001642464">
    <property type="component" value="Unassembled WGS sequence"/>
</dbReference>
<keyword evidence="3" id="KW-1185">Reference proteome</keyword>